<protein>
    <submittedName>
        <fullName evidence="1">Putative ovule protein</fullName>
    </submittedName>
</protein>
<evidence type="ECO:0000313" key="1">
    <source>
        <dbReference type="EMBL" id="JAP15192.1"/>
    </source>
</evidence>
<dbReference type="EMBL" id="GEDG01025522">
    <property type="protein sequence ID" value="JAP15192.1"/>
    <property type="molecule type" value="Transcribed_RNA"/>
</dbReference>
<name>A0A0V0H4K3_SOLCH</name>
<sequence>MKQMCSLRNCLFSIDLLRTLKMEWTTSLKICSACCRVLQIREPDIIEQYYSILNLYLILLTNYSKASL</sequence>
<reference evidence="1" key="1">
    <citation type="submission" date="2015-12" db="EMBL/GenBank/DDBJ databases">
        <title>Gene expression during late stages of embryo sac development: a critical building block for successful pollen-pistil interactions.</title>
        <authorList>
            <person name="Liu Y."/>
            <person name="Joly V."/>
            <person name="Sabar M."/>
            <person name="Matton D.P."/>
        </authorList>
    </citation>
    <scope>NUCLEOTIDE SEQUENCE</scope>
</reference>
<proteinExistence type="predicted"/>
<dbReference type="AlphaFoldDB" id="A0A0V0H4K3"/>
<accession>A0A0V0H4K3</accession>
<organism evidence="1">
    <name type="scientific">Solanum chacoense</name>
    <name type="common">Chaco potato</name>
    <dbReference type="NCBI Taxonomy" id="4108"/>
    <lineage>
        <taxon>Eukaryota</taxon>
        <taxon>Viridiplantae</taxon>
        <taxon>Streptophyta</taxon>
        <taxon>Embryophyta</taxon>
        <taxon>Tracheophyta</taxon>
        <taxon>Spermatophyta</taxon>
        <taxon>Magnoliopsida</taxon>
        <taxon>eudicotyledons</taxon>
        <taxon>Gunneridae</taxon>
        <taxon>Pentapetalae</taxon>
        <taxon>asterids</taxon>
        <taxon>lamiids</taxon>
        <taxon>Solanales</taxon>
        <taxon>Solanaceae</taxon>
        <taxon>Solanoideae</taxon>
        <taxon>Solaneae</taxon>
        <taxon>Solanum</taxon>
    </lineage>
</organism>